<evidence type="ECO:0000313" key="1">
    <source>
        <dbReference type="EMBL" id="GBM23342.1"/>
    </source>
</evidence>
<keyword evidence="5" id="KW-1185">Reference proteome</keyword>
<accession>A0A4Y2E2L6</accession>
<gene>
    <name evidence="2" type="ORF">AVEN_102503_1</name>
    <name evidence="4" type="ORF">AVEN_184773_1</name>
    <name evidence="3" type="ORF">AVEN_94160_1</name>
    <name evidence="1" type="ORF">AVEN_98681_1</name>
</gene>
<sequence>MRVLSIYCSIYCKMQNKIFQGHELSTAILATESSKLSALVRICSVQRLHQVRNKSRVTAKKFGVKKFGNRTFFRRRQERLLPQFHSKAVSVVFLAAHPTSQSLQI</sequence>
<evidence type="ECO:0000313" key="3">
    <source>
        <dbReference type="EMBL" id="GBM23372.1"/>
    </source>
</evidence>
<evidence type="ECO:0000313" key="5">
    <source>
        <dbReference type="Proteomes" id="UP000499080"/>
    </source>
</evidence>
<dbReference type="Proteomes" id="UP000499080">
    <property type="component" value="Unassembled WGS sequence"/>
</dbReference>
<organism evidence="1 5">
    <name type="scientific">Araneus ventricosus</name>
    <name type="common">Orbweaver spider</name>
    <name type="synonym">Epeira ventricosa</name>
    <dbReference type="NCBI Taxonomy" id="182803"/>
    <lineage>
        <taxon>Eukaryota</taxon>
        <taxon>Metazoa</taxon>
        <taxon>Ecdysozoa</taxon>
        <taxon>Arthropoda</taxon>
        <taxon>Chelicerata</taxon>
        <taxon>Arachnida</taxon>
        <taxon>Araneae</taxon>
        <taxon>Araneomorphae</taxon>
        <taxon>Entelegynae</taxon>
        <taxon>Araneoidea</taxon>
        <taxon>Araneidae</taxon>
        <taxon>Araneus</taxon>
    </lineage>
</organism>
<evidence type="ECO:0000313" key="4">
    <source>
        <dbReference type="EMBL" id="GBM23398.1"/>
    </source>
</evidence>
<dbReference type="AlphaFoldDB" id="A0A4Y2E2L6"/>
<dbReference type="EMBL" id="BGPR01091455">
    <property type="protein sequence ID" value="GBM23342.1"/>
    <property type="molecule type" value="Genomic_DNA"/>
</dbReference>
<name>A0A4Y2E2L6_ARAVE</name>
<dbReference type="EMBL" id="BGPR01091457">
    <property type="protein sequence ID" value="GBM23354.1"/>
    <property type="molecule type" value="Genomic_DNA"/>
</dbReference>
<comment type="caution">
    <text evidence="1">The sequence shown here is derived from an EMBL/GenBank/DDBJ whole genome shotgun (WGS) entry which is preliminary data.</text>
</comment>
<reference evidence="1 5" key="1">
    <citation type="journal article" date="2019" name="Sci. Rep.">
        <title>Orb-weaving spider Araneus ventricosus genome elucidates the spidroin gene catalogue.</title>
        <authorList>
            <person name="Kono N."/>
            <person name="Nakamura H."/>
            <person name="Ohtoshi R."/>
            <person name="Moran D.A.P."/>
            <person name="Shinohara A."/>
            <person name="Yoshida Y."/>
            <person name="Fujiwara M."/>
            <person name="Mori M."/>
            <person name="Tomita M."/>
            <person name="Arakawa K."/>
        </authorList>
    </citation>
    <scope>NUCLEOTIDE SEQUENCE [LARGE SCALE GENOMIC DNA]</scope>
</reference>
<dbReference type="EMBL" id="BGPR01091461">
    <property type="protein sequence ID" value="GBM23372.1"/>
    <property type="molecule type" value="Genomic_DNA"/>
</dbReference>
<protein>
    <submittedName>
        <fullName evidence="1">Uncharacterized protein</fullName>
    </submittedName>
</protein>
<proteinExistence type="predicted"/>
<dbReference type="EMBL" id="BGPR01091466">
    <property type="protein sequence ID" value="GBM23398.1"/>
    <property type="molecule type" value="Genomic_DNA"/>
</dbReference>
<evidence type="ECO:0000313" key="2">
    <source>
        <dbReference type="EMBL" id="GBM23354.1"/>
    </source>
</evidence>